<dbReference type="InterPro" id="IPR016024">
    <property type="entry name" value="ARM-type_fold"/>
</dbReference>
<evidence type="ECO:0000259" key="5">
    <source>
        <dbReference type="Pfam" id="PF02854"/>
    </source>
</evidence>
<evidence type="ECO:0000313" key="7">
    <source>
        <dbReference type="Proteomes" id="UP001215598"/>
    </source>
</evidence>
<keyword evidence="4" id="KW-0175">Coiled coil</keyword>
<reference evidence="6" key="1">
    <citation type="submission" date="2023-03" db="EMBL/GenBank/DDBJ databases">
        <title>Massive genome expansion in bonnet fungi (Mycena s.s.) driven by repeated elements and novel gene families across ecological guilds.</title>
        <authorList>
            <consortium name="Lawrence Berkeley National Laboratory"/>
            <person name="Harder C.B."/>
            <person name="Miyauchi S."/>
            <person name="Viragh M."/>
            <person name="Kuo A."/>
            <person name="Thoen E."/>
            <person name="Andreopoulos B."/>
            <person name="Lu D."/>
            <person name="Skrede I."/>
            <person name="Drula E."/>
            <person name="Henrissat B."/>
            <person name="Morin E."/>
            <person name="Kohler A."/>
            <person name="Barry K."/>
            <person name="LaButti K."/>
            <person name="Morin E."/>
            <person name="Salamov A."/>
            <person name="Lipzen A."/>
            <person name="Mereny Z."/>
            <person name="Hegedus B."/>
            <person name="Baldrian P."/>
            <person name="Stursova M."/>
            <person name="Weitz H."/>
            <person name="Taylor A."/>
            <person name="Grigoriev I.V."/>
            <person name="Nagy L.G."/>
            <person name="Martin F."/>
            <person name="Kauserud H."/>
        </authorList>
    </citation>
    <scope>NUCLEOTIDE SEQUENCE</scope>
    <source>
        <strain evidence="6">CBHHK182m</strain>
    </source>
</reference>
<name>A0AAD7JTA0_9AGAR</name>
<feature type="non-terminal residue" evidence="6">
    <location>
        <position position="1"/>
    </location>
</feature>
<comment type="caution">
    <text evidence="6">The sequence shown here is derived from an EMBL/GenBank/DDBJ whole genome shotgun (WGS) entry which is preliminary data.</text>
</comment>
<evidence type="ECO:0000256" key="1">
    <source>
        <dbReference type="ARBA" id="ARBA00005775"/>
    </source>
</evidence>
<keyword evidence="2" id="KW-0396">Initiation factor</keyword>
<dbReference type="AlphaFoldDB" id="A0AAD7JTA0"/>
<evidence type="ECO:0000256" key="3">
    <source>
        <dbReference type="ARBA" id="ARBA00022917"/>
    </source>
</evidence>
<dbReference type="GO" id="GO:0016281">
    <property type="term" value="C:eukaryotic translation initiation factor 4F complex"/>
    <property type="evidence" value="ECO:0007669"/>
    <property type="project" value="TreeGrafter"/>
</dbReference>
<keyword evidence="7" id="KW-1185">Reference proteome</keyword>
<dbReference type="SUPFAM" id="SSF48371">
    <property type="entry name" value="ARM repeat"/>
    <property type="match status" value="1"/>
</dbReference>
<protein>
    <submittedName>
        <fullName evidence="6">Armadillo-type protein</fullName>
    </submittedName>
</protein>
<keyword evidence="3" id="KW-0648">Protein biosynthesis</keyword>
<dbReference type="PANTHER" id="PTHR23253:SF9">
    <property type="entry name" value="EUKARYOTIC TRANSLATION INITIATION FACTOR 4 GAMMA 2"/>
    <property type="match status" value="1"/>
</dbReference>
<sequence length="480" mass="53658">MEDAAVTVAQMCIDIAVLDPIRPGIYARLCLALSERLRAPRQEIFIEELLNKLGADFDAGYDARTPPHLQATARRKYVGLVRFLVAVYEVCMLEEATIHDCVKILFESSSEADMEALCVILNASGPLLDTSAAAADLDDYFSRISEWCLDVKVPIRIRFMLQDLSDRRAHKWVEAERNHLDIIVAMPLEPDPEEGKYLNDAILAVKVQSVFPPDQDLRLACRDPEYVPTLITLLVQEVISSQDENIMALVSKFLEFVLSHDLVLTSAVVFGFVLALKDRHLPRDALRPLRHLVNAAGLDDERGEGILDRAVAAASEDSPEVPVEDHHLHLNPSEAQGTFDAIAAALSLPAPILPSQERVPCDLFVVWLARIKELKDEASRRRQEVADIRADRRLAKILDAAQKLTDKRDTAEKKRAVEQSLRVSAENALNTQKAANLTMENDLREVRARCTEIEAELQRIKVRNTVEVASADTSRDDGRD</sequence>
<dbReference type="GO" id="GO:0003743">
    <property type="term" value="F:translation initiation factor activity"/>
    <property type="evidence" value="ECO:0007669"/>
    <property type="project" value="UniProtKB-KW"/>
</dbReference>
<dbReference type="Gene3D" id="1.25.40.180">
    <property type="match status" value="1"/>
</dbReference>
<evidence type="ECO:0000256" key="2">
    <source>
        <dbReference type="ARBA" id="ARBA00022540"/>
    </source>
</evidence>
<dbReference type="Pfam" id="PF02854">
    <property type="entry name" value="MIF4G"/>
    <property type="match status" value="1"/>
</dbReference>
<dbReference type="GO" id="GO:0003729">
    <property type="term" value="F:mRNA binding"/>
    <property type="evidence" value="ECO:0007669"/>
    <property type="project" value="TreeGrafter"/>
</dbReference>
<accession>A0AAD7JTA0</accession>
<dbReference type="PANTHER" id="PTHR23253">
    <property type="entry name" value="EUKARYOTIC TRANSLATION INITIATION FACTOR 4 GAMMA"/>
    <property type="match status" value="1"/>
</dbReference>
<feature type="coiled-coil region" evidence="4">
    <location>
        <begin position="371"/>
        <end position="463"/>
    </location>
</feature>
<comment type="similarity">
    <text evidence="1">Belongs to the eukaryotic initiation factor 4G family.</text>
</comment>
<organism evidence="6 7">
    <name type="scientific">Mycena metata</name>
    <dbReference type="NCBI Taxonomy" id="1033252"/>
    <lineage>
        <taxon>Eukaryota</taxon>
        <taxon>Fungi</taxon>
        <taxon>Dikarya</taxon>
        <taxon>Basidiomycota</taxon>
        <taxon>Agaricomycotina</taxon>
        <taxon>Agaricomycetes</taxon>
        <taxon>Agaricomycetidae</taxon>
        <taxon>Agaricales</taxon>
        <taxon>Marasmiineae</taxon>
        <taxon>Mycenaceae</taxon>
        <taxon>Mycena</taxon>
    </lineage>
</organism>
<evidence type="ECO:0000313" key="6">
    <source>
        <dbReference type="EMBL" id="KAJ7770022.1"/>
    </source>
</evidence>
<feature type="domain" description="MIF4G" evidence="5">
    <location>
        <begin position="12"/>
        <end position="170"/>
    </location>
</feature>
<gene>
    <name evidence="6" type="ORF">B0H16DRAFT_1411171</name>
</gene>
<proteinExistence type="inferred from homology"/>
<dbReference type="Proteomes" id="UP001215598">
    <property type="component" value="Unassembled WGS sequence"/>
</dbReference>
<dbReference type="EMBL" id="JARKIB010000017">
    <property type="protein sequence ID" value="KAJ7770022.1"/>
    <property type="molecule type" value="Genomic_DNA"/>
</dbReference>
<dbReference type="InterPro" id="IPR003890">
    <property type="entry name" value="MIF4G-like_typ-3"/>
</dbReference>
<evidence type="ECO:0000256" key="4">
    <source>
        <dbReference type="SAM" id="Coils"/>
    </source>
</evidence>